<dbReference type="EMBL" id="GBRH01234804">
    <property type="protein sequence ID" value="JAD63091.1"/>
    <property type="molecule type" value="Transcribed_RNA"/>
</dbReference>
<reference evidence="1" key="2">
    <citation type="journal article" date="2015" name="Data Brief">
        <title>Shoot transcriptome of the giant reed, Arundo donax.</title>
        <authorList>
            <person name="Barrero R.A."/>
            <person name="Guerrero F.D."/>
            <person name="Moolhuijzen P."/>
            <person name="Goolsby J.A."/>
            <person name="Tidwell J."/>
            <person name="Bellgard S.E."/>
            <person name="Bellgard M.I."/>
        </authorList>
    </citation>
    <scope>NUCLEOTIDE SEQUENCE</scope>
    <source>
        <tissue evidence="1">Shoot tissue taken approximately 20 cm above the soil surface</tissue>
    </source>
</reference>
<dbReference type="AlphaFoldDB" id="A0A0A9BID3"/>
<name>A0A0A9BID3_ARUDO</name>
<organism evidence="1">
    <name type="scientific">Arundo donax</name>
    <name type="common">Giant reed</name>
    <name type="synonym">Donax arundinaceus</name>
    <dbReference type="NCBI Taxonomy" id="35708"/>
    <lineage>
        <taxon>Eukaryota</taxon>
        <taxon>Viridiplantae</taxon>
        <taxon>Streptophyta</taxon>
        <taxon>Embryophyta</taxon>
        <taxon>Tracheophyta</taxon>
        <taxon>Spermatophyta</taxon>
        <taxon>Magnoliopsida</taxon>
        <taxon>Liliopsida</taxon>
        <taxon>Poales</taxon>
        <taxon>Poaceae</taxon>
        <taxon>PACMAD clade</taxon>
        <taxon>Arundinoideae</taxon>
        <taxon>Arundineae</taxon>
        <taxon>Arundo</taxon>
    </lineage>
</organism>
<reference evidence="1" key="1">
    <citation type="submission" date="2014-09" db="EMBL/GenBank/DDBJ databases">
        <authorList>
            <person name="Magalhaes I.L.F."/>
            <person name="Oliveira U."/>
            <person name="Santos F.R."/>
            <person name="Vidigal T.H.D.A."/>
            <person name="Brescovit A.D."/>
            <person name="Santos A.J."/>
        </authorList>
    </citation>
    <scope>NUCLEOTIDE SEQUENCE</scope>
    <source>
        <tissue evidence="1">Shoot tissue taken approximately 20 cm above the soil surface</tissue>
    </source>
</reference>
<proteinExistence type="predicted"/>
<protein>
    <submittedName>
        <fullName evidence="1">Uncharacterized protein</fullName>
    </submittedName>
</protein>
<sequence length="19" mass="2464">MNLVMGHPWLWWMKKLHQQ</sequence>
<evidence type="ECO:0000313" key="1">
    <source>
        <dbReference type="EMBL" id="JAD63091.1"/>
    </source>
</evidence>
<accession>A0A0A9BID3</accession>